<dbReference type="PROSITE" id="PS00178">
    <property type="entry name" value="AA_TRNA_LIGASE_I"/>
    <property type="match status" value="1"/>
</dbReference>
<dbReference type="EC" id="6.1.1.9" evidence="12"/>
<dbReference type="InterPro" id="IPR001412">
    <property type="entry name" value="aa-tRNA-synth_I_CS"/>
</dbReference>
<dbReference type="Pfam" id="PF08264">
    <property type="entry name" value="Anticodon_1"/>
    <property type="match status" value="1"/>
</dbReference>
<dbReference type="SUPFAM" id="SSF52374">
    <property type="entry name" value="Nucleotidylyl transferase"/>
    <property type="match status" value="1"/>
</dbReference>
<dbReference type="GO" id="GO:0005524">
    <property type="term" value="F:ATP binding"/>
    <property type="evidence" value="ECO:0007669"/>
    <property type="project" value="UniProtKB-UniRule"/>
</dbReference>
<keyword evidence="5 12" id="KW-0547">Nucleotide-binding</keyword>
<keyword evidence="9 12" id="KW-0030">Aminoacyl-tRNA synthetase</keyword>
<evidence type="ECO:0000256" key="3">
    <source>
        <dbReference type="ARBA" id="ARBA00022490"/>
    </source>
</evidence>
<dbReference type="FunFam" id="1.10.287.380:FF:000001">
    <property type="entry name" value="Valine--tRNA ligase"/>
    <property type="match status" value="1"/>
</dbReference>
<dbReference type="Pfam" id="PF00133">
    <property type="entry name" value="tRNA-synt_1"/>
    <property type="match status" value="2"/>
</dbReference>
<keyword evidence="7 12" id="KW-0648">Protein biosynthesis</keyword>
<comment type="subcellular location">
    <subcellularLocation>
        <location evidence="1 12">Cytoplasm</location>
    </subcellularLocation>
</comment>
<evidence type="ECO:0000259" key="15">
    <source>
        <dbReference type="Pfam" id="PF10458"/>
    </source>
</evidence>
<evidence type="ECO:0000256" key="2">
    <source>
        <dbReference type="ARBA" id="ARBA00011245"/>
    </source>
</evidence>
<dbReference type="InterPro" id="IPR009080">
    <property type="entry name" value="tRNAsynth_Ia_anticodon-bd"/>
</dbReference>
<dbReference type="Proteomes" id="UP000782312">
    <property type="component" value="Unassembled WGS sequence"/>
</dbReference>
<keyword evidence="6 12" id="KW-0067">ATP-binding</keyword>
<dbReference type="GO" id="GO:0005829">
    <property type="term" value="C:cytosol"/>
    <property type="evidence" value="ECO:0007669"/>
    <property type="project" value="TreeGrafter"/>
</dbReference>
<comment type="function">
    <text evidence="12">Catalyzes the attachment of valine to tRNA(Val). As ValRS can inadvertently accommodate and process structurally similar amino acids such as threonine, to avoid such errors, it has a 'posttransfer' editing activity that hydrolyzes mischarged Thr-tRNA(Val) in a tRNA-dependent manner.</text>
</comment>
<reference evidence="16" key="1">
    <citation type="submission" date="2020-07" db="EMBL/GenBank/DDBJ databases">
        <title>Huge and variable diversity of episymbiotic CPR bacteria and DPANN archaea in groundwater ecosystems.</title>
        <authorList>
            <person name="He C.Y."/>
            <person name="Keren R."/>
            <person name="Whittaker M."/>
            <person name="Farag I.F."/>
            <person name="Doudna J."/>
            <person name="Cate J.H.D."/>
            <person name="Banfield J.F."/>
        </authorList>
    </citation>
    <scope>NUCLEOTIDE SEQUENCE</scope>
    <source>
        <strain evidence="16">NC_groundwater_763_Ag_S-0.2um_68_21</strain>
    </source>
</reference>
<dbReference type="InterPro" id="IPR033705">
    <property type="entry name" value="Anticodon_Ia_Val"/>
</dbReference>
<dbReference type="GO" id="GO:0004832">
    <property type="term" value="F:valine-tRNA ligase activity"/>
    <property type="evidence" value="ECO:0007669"/>
    <property type="project" value="UniProtKB-UniRule"/>
</dbReference>
<evidence type="ECO:0000256" key="4">
    <source>
        <dbReference type="ARBA" id="ARBA00022598"/>
    </source>
</evidence>
<evidence type="ECO:0000256" key="11">
    <source>
        <dbReference type="ARBA" id="ARBA00060830"/>
    </source>
</evidence>
<protein>
    <recommendedName>
        <fullName evidence="12">Valine--tRNA ligase</fullName>
        <ecNumber evidence="12">6.1.1.9</ecNumber>
    </recommendedName>
    <alternativeName>
        <fullName evidence="12">Valyl-tRNA synthetase</fullName>
        <shortName evidence="12">ValRS</shortName>
    </alternativeName>
</protein>
<comment type="subunit">
    <text evidence="2 12">Monomer.</text>
</comment>
<dbReference type="CDD" id="cd07962">
    <property type="entry name" value="Anticodon_Ia_Val"/>
    <property type="match status" value="1"/>
</dbReference>
<feature type="domain" description="Aminoacyl-tRNA synthetase class Ia" evidence="13">
    <location>
        <begin position="431"/>
        <end position="556"/>
    </location>
</feature>
<dbReference type="NCBIfam" id="NF004349">
    <property type="entry name" value="PRK05729.1"/>
    <property type="match status" value="1"/>
</dbReference>
<dbReference type="PANTHER" id="PTHR11946:SF93">
    <property type="entry name" value="VALINE--TRNA LIGASE, CHLOROPLASTIC_MITOCHONDRIAL 2"/>
    <property type="match status" value="1"/>
</dbReference>
<dbReference type="Gene3D" id="3.90.740.10">
    <property type="entry name" value="Valyl/Leucyl/Isoleucyl-tRNA synthetase, editing domain"/>
    <property type="match status" value="1"/>
</dbReference>
<dbReference type="HAMAP" id="MF_02004">
    <property type="entry name" value="Val_tRNA_synth_type1"/>
    <property type="match status" value="1"/>
</dbReference>
<dbReference type="InterPro" id="IPR002300">
    <property type="entry name" value="aa-tRNA-synth_Ia"/>
</dbReference>
<keyword evidence="4 12" id="KW-0436">Ligase</keyword>
<evidence type="ECO:0000256" key="5">
    <source>
        <dbReference type="ARBA" id="ARBA00022741"/>
    </source>
</evidence>
<dbReference type="CDD" id="cd00817">
    <property type="entry name" value="ValRS_core"/>
    <property type="match status" value="1"/>
</dbReference>
<dbReference type="FunFam" id="3.40.50.620:FF:000098">
    <property type="entry name" value="Valine--tRNA ligase"/>
    <property type="match status" value="1"/>
</dbReference>
<feature type="short sequence motif" description="'HIGH' region" evidence="12">
    <location>
        <begin position="43"/>
        <end position="53"/>
    </location>
</feature>
<evidence type="ECO:0000256" key="7">
    <source>
        <dbReference type="ARBA" id="ARBA00022917"/>
    </source>
</evidence>
<comment type="similarity">
    <text evidence="11 12">Belongs to the class-I aminoacyl-tRNA synthetase family. ValS type 1 subfamily.</text>
</comment>
<dbReference type="FunFam" id="3.40.50.620:FF:000032">
    <property type="entry name" value="Valine--tRNA ligase"/>
    <property type="match status" value="1"/>
</dbReference>
<dbReference type="InterPro" id="IPR014729">
    <property type="entry name" value="Rossmann-like_a/b/a_fold"/>
</dbReference>
<evidence type="ECO:0000259" key="13">
    <source>
        <dbReference type="Pfam" id="PF00133"/>
    </source>
</evidence>
<feature type="binding site" evidence="12">
    <location>
        <position position="519"/>
    </location>
    <ligand>
        <name>ATP</name>
        <dbReference type="ChEBI" id="CHEBI:30616"/>
    </ligand>
</feature>
<feature type="domain" description="Valyl-tRNA synthetase tRNA-binding arm" evidence="15">
    <location>
        <begin position="804"/>
        <end position="868"/>
    </location>
</feature>
<dbReference type="PANTHER" id="PTHR11946">
    <property type="entry name" value="VALYL-TRNA SYNTHETASES"/>
    <property type="match status" value="1"/>
</dbReference>
<feature type="domain" description="Methionyl/Valyl/Leucyl/Isoleucyl-tRNA synthetase anticodon-binding" evidence="14">
    <location>
        <begin position="598"/>
        <end position="743"/>
    </location>
</feature>
<sequence length="873" mass="99592">MLEPRYEPKAAEDRWYAFWLEKNYFHGRPEAGKPPYSIVIPPPNVTGSLHMGHALNNTLQDILVRWKRMSGHAVCWMPGTDHAGIATQNVVERQLAAKGLSREKLGREKFVERVWEWKEESGGTIIRQLMRLGASCDWARERFTMDEGLSRAVREAFVRLYEEGLIYRGDYLVNWCPRCGTAVSDLEVEHEEREGKLWEVHYPLWEGGEGLTIATTRPETMLGDTAVAVHPEDSRYAALVGKHLRLPLLDRKIPVIADAYVDPSFGSGAVKVTPAHDPNDFEAGLRNGLPQVNILTPDGKINRNGGPYEGLDRFEARERVVADLERQGLLRGVKPHRHSVGGCYRCGTVVEPYLSKQWFVRMKPLAEKAIQAVEEGRIRIIPSQWNTTYFEWMRNIRDWCISRQIWWGHQIPAWYDDETGEVFVSREDPKNPKLRRETDVLDTWFSSGLWPFSTFGWPERNGDLEFFYPTSVLVTGFDIIFFWVARMIMLGLKFMDEVPFRDVYIHALVRDEQGQKMSKTRGNVIDPLDIIEKYGADSLRLTLTAMAAQGRDIRLSEERIAGYRNFCNKLWNAARFTLMNLPGGAPPMPERSKLSRSDRWILSRLNGANRKVDAALAEYRFNDAALALYHFTWHELCDWYLEVIKPALLGGTEGDSSRAVLVRALERTLRLLHPIIPFITEEIWQKLPGREGESIATAPWPAPEEGWDDPVAEEEFNKLMDLQDKVRNIRGELNIQPGTEIPLLIHDEIPGVATLVLDEKEWFKRLGRIGGEIIIGPDVERPEASASAVSGSSQIFVPIKGLVDVDEEIRRLEKQLKDAASSIQALEKKLANPSFIERAPAEVVEKDRGRLAESRDREAKLRAHLSRLLELKG</sequence>
<dbReference type="GO" id="GO:0002161">
    <property type="term" value="F:aminoacyl-tRNA deacylase activity"/>
    <property type="evidence" value="ECO:0007669"/>
    <property type="project" value="InterPro"/>
</dbReference>
<gene>
    <name evidence="12" type="primary">valS</name>
    <name evidence="16" type="ORF">HYZ11_01840</name>
</gene>
<dbReference type="SUPFAM" id="SSF50677">
    <property type="entry name" value="ValRS/IleRS/LeuRS editing domain"/>
    <property type="match status" value="1"/>
</dbReference>
<feature type="coiled-coil region" evidence="12">
    <location>
        <begin position="802"/>
        <end position="829"/>
    </location>
</feature>
<evidence type="ECO:0000313" key="17">
    <source>
        <dbReference type="Proteomes" id="UP000782312"/>
    </source>
</evidence>
<evidence type="ECO:0000256" key="8">
    <source>
        <dbReference type="ARBA" id="ARBA00023054"/>
    </source>
</evidence>
<dbReference type="InterPro" id="IPR002303">
    <property type="entry name" value="Valyl-tRNA_ligase"/>
</dbReference>
<dbReference type="Pfam" id="PF10458">
    <property type="entry name" value="Val_tRNA-synt_C"/>
    <property type="match status" value="1"/>
</dbReference>
<feature type="short sequence motif" description="'KMSKS' region" evidence="12">
    <location>
        <begin position="516"/>
        <end position="520"/>
    </location>
</feature>
<evidence type="ECO:0000256" key="12">
    <source>
        <dbReference type="HAMAP-Rule" id="MF_02004"/>
    </source>
</evidence>
<dbReference type="EMBL" id="JACPUR010000002">
    <property type="protein sequence ID" value="MBI3126331.1"/>
    <property type="molecule type" value="Genomic_DNA"/>
</dbReference>
<comment type="domain">
    <text evidence="12">ValRS has two distinct active sites: one for aminoacylation and one for editing. The misactivated threonine is translocated from the active site to the editing site.</text>
</comment>
<dbReference type="InterPro" id="IPR013155">
    <property type="entry name" value="M/V/L/I-tRNA-synth_anticd-bd"/>
</dbReference>
<feature type="domain" description="Aminoacyl-tRNA synthetase class Ia" evidence="13">
    <location>
        <begin position="15"/>
        <end position="427"/>
    </location>
</feature>
<dbReference type="AlphaFoldDB" id="A0A932HVL9"/>
<proteinExistence type="inferred from homology"/>
<dbReference type="NCBIfam" id="TIGR00422">
    <property type="entry name" value="valS"/>
    <property type="match status" value="1"/>
</dbReference>
<comment type="catalytic activity">
    <reaction evidence="10 12">
        <text>tRNA(Val) + L-valine + ATP = L-valyl-tRNA(Val) + AMP + diphosphate</text>
        <dbReference type="Rhea" id="RHEA:10704"/>
        <dbReference type="Rhea" id="RHEA-COMP:9672"/>
        <dbReference type="Rhea" id="RHEA-COMP:9708"/>
        <dbReference type="ChEBI" id="CHEBI:30616"/>
        <dbReference type="ChEBI" id="CHEBI:33019"/>
        <dbReference type="ChEBI" id="CHEBI:57762"/>
        <dbReference type="ChEBI" id="CHEBI:78442"/>
        <dbReference type="ChEBI" id="CHEBI:78537"/>
        <dbReference type="ChEBI" id="CHEBI:456215"/>
        <dbReference type="EC" id="6.1.1.9"/>
    </reaction>
</comment>
<organism evidence="16 17">
    <name type="scientific">Tectimicrobiota bacterium</name>
    <dbReference type="NCBI Taxonomy" id="2528274"/>
    <lineage>
        <taxon>Bacteria</taxon>
        <taxon>Pseudomonadati</taxon>
        <taxon>Nitrospinota/Tectimicrobiota group</taxon>
        <taxon>Candidatus Tectimicrobiota</taxon>
    </lineage>
</organism>
<dbReference type="InterPro" id="IPR010978">
    <property type="entry name" value="tRNA-bd_arm"/>
</dbReference>
<evidence type="ECO:0000313" key="16">
    <source>
        <dbReference type="EMBL" id="MBI3126331.1"/>
    </source>
</evidence>
<dbReference type="InterPro" id="IPR009008">
    <property type="entry name" value="Val/Leu/Ile-tRNA-synth_edit"/>
</dbReference>
<evidence type="ECO:0000259" key="14">
    <source>
        <dbReference type="Pfam" id="PF08264"/>
    </source>
</evidence>
<dbReference type="InterPro" id="IPR037118">
    <property type="entry name" value="Val-tRNA_synth_C_sf"/>
</dbReference>
<dbReference type="Gene3D" id="1.10.730.10">
    <property type="entry name" value="Isoleucyl-tRNA Synthetase, Domain 1"/>
    <property type="match status" value="1"/>
</dbReference>
<evidence type="ECO:0000256" key="1">
    <source>
        <dbReference type="ARBA" id="ARBA00004496"/>
    </source>
</evidence>
<dbReference type="Gene3D" id="1.10.287.380">
    <property type="entry name" value="Valyl-tRNA synthetase, C-terminal domain"/>
    <property type="match status" value="1"/>
</dbReference>
<keyword evidence="3 12" id="KW-0963">Cytoplasm</keyword>
<dbReference type="GO" id="GO:0006438">
    <property type="term" value="P:valyl-tRNA aminoacylation"/>
    <property type="evidence" value="ECO:0007669"/>
    <property type="project" value="UniProtKB-UniRule"/>
</dbReference>
<dbReference type="InterPro" id="IPR019499">
    <property type="entry name" value="Val-tRNA_synth_tRNA-bd"/>
</dbReference>
<dbReference type="SUPFAM" id="SSF47323">
    <property type="entry name" value="Anticodon-binding domain of a subclass of class I aminoacyl-tRNA synthetases"/>
    <property type="match status" value="1"/>
</dbReference>
<dbReference type="SUPFAM" id="SSF46589">
    <property type="entry name" value="tRNA-binding arm"/>
    <property type="match status" value="1"/>
</dbReference>
<dbReference type="FunFam" id="1.10.730.10:FF:000014">
    <property type="entry name" value="Valine--tRNA ligase"/>
    <property type="match status" value="1"/>
</dbReference>
<dbReference type="Gene3D" id="3.40.50.620">
    <property type="entry name" value="HUPs"/>
    <property type="match status" value="2"/>
</dbReference>
<evidence type="ECO:0000256" key="6">
    <source>
        <dbReference type="ARBA" id="ARBA00022840"/>
    </source>
</evidence>
<accession>A0A932HVL9</accession>
<keyword evidence="8 12" id="KW-0175">Coiled coil</keyword>
<evidence type="ECO:0000256" key="9">
    <source>
        <dbReference type="ARBA" id="ARBA00023146"/>
    </source>
</evidence>
<evidence type="ECO:0000256" key="10">
    <source>
        <dbReference type="ARBA" id="ARBA00047552"/>
    </source>
</evidence>
<dbReference type="PRINTS" id="PR00986">
    <property type="entry name" value="TRNASYNTHVAL"/>
</dbReference>
<name>A0A932HVL9_UNCTE</name>
<comment type="caution">
    <text evidence="16">The sequence shown here is derived from an EMBL/GenBank/DDBJ whole genome shotgun (WGS) entry which is preliminary data.</text>
</comment>
<comment type="domain">
    <text evidence="12">The C-terminal coiled-coil domain is crucial for aminoacylation activity.</text>
</comment>